<dbReference type="SUPFAM" id="SSF54862">
    <property type="entry name" value="4Fe-4S ferredoxins"/>
    <property type="match status" value="1"/>
</dbReference>
<keyword evidence="7" id="KW-0472">Membrane</keyword>
<evidence type="ECO:0000256" key="3">
    <source>
        <dbReference type="ARBA" id="ARBA00022729"/>
    </source>
</evidence>
<dbReference type="GO" id="GO:0046872">
    <property type="term" value="F:metal ion binding"/>
    <property type="evidence" value="ECO:0007669"/>
    <property type="project" value="UniProtKB-KW"/>
</dbReference>
<evidence type="ECO:0000256" key="4">
    <source>
        <dbReference type="ARBA" id="ARBA00023004"/>
    </source>
</evidence>
<feature type="domain" description="4Fe-4S ferredoxin-type" evidence="8">
    <location>
        <begin position="102"/>
        <end position="136"/>
    </location>
</feature>
<dbReference type="EMBL" id="VMRY01000010">
    <property type="protein sequence ID" value="TVT58053.1"/>
    <property type="molecule type" value="Genomic_DNA"/>
</dbReference>
<dbReference type="GO" id="GO:0051539">
    <property type="term" value="F:4 iron, 4 sulfur cluster binding"/>
    <property type="evidence" value="ECO:0007669"/>
    <property type="project" value="UniProtKB-KW"/>
</dbReference>
<dbReference type="CDD" id="cd16373">
    <property type="entry name" value="DMSOR_beta_like"/>
    <property type="match status" value="1"/>
</dbReference>
<dbReference type="Proteomes" id="UP000317355">
    <property type="component" value="Unassembled WGS sequence"/>
</dbReference>
<feature type="region of interest" description="Disordered" evidence="6">
    <location>
        <begin position="1"/>
        <end position="22"/>
    </location>
</feature>
<evidence type="ECO:0000313" key="9">
    <source>
        <dbReference type="EMBL" id="TVT58053.1"/>
    </source>
</evidence>
<evidence type="ECO:0000259" key="8">
    <source>
        <dbReference type="PROSITE" id="PS51379"/>
    </source>
</evidence>
<gene>
    <name evidence="9" type="ORF">FHK82_04885</name>
</gene>
<dbReference type="NCBIfam" id="TIGR01409">
    <property type="entry name" value="TAT_signal_seq"/>
    <property type="match status" value="1"/>
</dbReference>
<dbReference type="PANTHER" id="PTHR24960">
    <property type="entry name" value="PHOTOSYSTEM I IRON-SULFUR CENTER-RELATED"/>
    <property type="match status" value="1"/>
</dbReference>
<dbReference type="InterPro" id="IPR050157">
    <property type="entry name" value="PSI_iron-sulfur_center"/>
</dbReference>
<dbReference type="InterPro" id="IPR019546">
    <property type="entry name" value="TAT_signal_bac_arc"/>
</dbReference>
<reference evidence="9 10" key="1">
    <citation type="submission" date="2019-07" db="EMBL/GenBank/DDBJ databases">
        <title>The pathways for chlorine oxyanion respiration interact through the shared metabolite chlorate.</title>
        <authorList>
            <person name="Barnum T.P."/>
            <person name="Cheng Y."/>
            <person name="Hill K.A."/>
            <person name="Lucas L.N."/>
            <person name="Carlson H.K."/>
            <person name="Coates J.D."/>
        </authorList>
    </citation>
    <scope>NUCLEOTIDE SEQUENCE [LARGE SCALE GENOMIC DNA]</scope>
    <source>
        <strain evidence="9">BK-3</strain>
    </source>
</reference>
<dbReference type="Gene3D" id="3.30.70.20">
    <property type="match status" value="1"/>
</dbReference>
<dbReference type="InterPro" id="IPR017900">
    <property type="entry name" value="4Fe4S_Fe_S_CS"/>
</dbReference>
<organism evidence="9 10">
    <name type="scientific">Sedimenticola thiotaurini</name>
    <dbReference type="NCBI Taxonomy" id="1543721"/>
    <lineage>
        <taxon>Bacteria</taxon>
        <taxon>Pseudomonadati</taxon>
        <taxon>Pseudomonadota</taxon>
        <taxon>Gammaproteobacteria</taxon>
        <taxon>Chromatiales</taxon>
        <taxon>Sedimenticolaceae</taxon>
        <taxon>Sedimenticola</taxon>
    </lineage>
</organism>
<evidence type="ECO:0000256" key="5">
    <source>
        <dbReference type="ARBA" id="ARBA00023014"/>
    </source>
</evidence>
<feature type="transmembrane region" description="Helical" evidence="7">
    <location>
        <begin position="27"/>
        <end position="49"/>
    </location>
</feature>
<dbReference type="InterPro" id="IPR017896">
    <property type="entry name" value="4Fe4S_Fe-S-bd"/>
</dbReference>
<dbReference type="PROSITE" id="PS51379">
    <property type="entry name" value="4FE4S_FER_2"/>
    <property type="match status" value="3"/>
</dbReference>
<dbReference type="Pfam" id="PF12838">
    <property type="entry name" value="Fer4_7"/>
    <property type="match status" value="1"/>
</dbReference>
<name>A0A558DAQ8_9GAMM</name>
<keyword evidence="7" id="KW-0812">Transmembrane</keyword>
<evidence type="ECO:0000256" key="7">
    <source>
        <dbReference type="SAM" id="Phobius"/>
    </source>
</evidence>
<feature type="compositionally biased region" description="Basic residues" evidence="6">
    <location>
        <begin position="7"/>
        <end position="16"/>
    </location>
</feature>
<keyword evidence="2" id="KW-0479">Metal-binding</keyword>
<keyword evidence="3" id="KW-0732">Signal</keyword>
<proteinExistence type="predicted"/>
<keyword evidence="1" id="KW-0004">4Fe-4S</keyword>
<feature type="domain" description="4Fe-4S ferredoxin-type" evidence="8">
    <location>
        <begin position="65"/>
        <end position="95"/>
    </location>
</feature>
<dbReference type="Pfam" id="PF12800">
    <property type="entry name" value="Fer4_4"/>
    <property type="match status" value="1"/>
</dbReference>
<protein>
    <submittedName>
        <fullName evidence="9">4Fe-4S dicluster domain-containing protein</fullName>
    </submittedName>
</protein>
<evidence type="ECO:0000256" key="2">
    <source>
        <dbReference type="ARBA" id="ARBA00022723"/>
    </source>
</evidence>
<dbReference type="PANTHER" id="PTHR24960:SF79">
    <property type="entry name" value="PHOTOSYSTEM I IRON-SULFUR CENTER"/>
    <property type="match status" value="1"/>
</dbReference>
<feature type="domain" description="4Fe-4S ferredoxin-type" evidence="8">
    <location>
        <begin position="257"/>
        <end position="285"/>
    </location>
</feature>
<keyword evidence="5" id="KW-0411">Iron-sulfur</keyword>
<sequence length="297" mass="32333">MSDQSKPKKRTKRHLSPKQVEQNRREFLRTSALAVGVMGFSLVGLLPVVQGKSMALRPPGALKTPSDERDFLSSCIKCGQCVQVCPVNAIKLVELDKGAGVGVPHIEARDQACDFSCDGLQCVLACPTGALTHDLDYPADTRMGFAKLAQPRKCLAIQGKGFKGQARGPDYTGLLRYDEIDRWNPIPVADYPYDLEICDLCVRQCPIEIRITQCAAADNAEGEKNKDRVAQRQGNECPPKHAIALEPIVSDDGIKRMKPVILDGCVGCGVCEMICPPEPPAIVIDIMQDADTMRGDS</sequence>
<accession>A0A558DAQ8</accession>
<dbReference type="AlphaFoldDB" id="A0A558DAQ8"/>
<dbReference type="InterPro" id="IPR006311">
    <property type="entry name" value="TAT_signal"/>
</dbReference>
<comment type="caution">
    <text evidence="9">The sequence shown here is derived from an EMBL/GenBank/DDBJ whole genome shotgun (WGS) entry which is preliminary data.</text>
</comment>
<dbReference type="PROSITE" id="PS51318">
    <property type="entry name" value="TAT"/>
    <property type="match status" value="1"/>
</dbReference>
<dbReference type="STRING" id="1543721.AAY24_11235"/>
<evidence type="ECO:0000256" key="6">
    <source>
        <dbReference type="SAM" id="MobiDB-lite"/>
    </source>
</evidence>
<evidence type="ECO:0000256" key="1">
    <source>
        <dbReference type="ARBA" id="ARBA00022485"/>
    </source>
</evidence>
<evidence type="ECO:0000313" key="10">
    <source>
        <dbReference type="Proteomes" id="UP000317355"/>
    </source>
</evidence>
<dbReference type="PROSITE" id="PS00198">
    <property type="entry name" value="4FE4S_FER_1"/>
    <property type="match status" value="2"/>
</dbReference>
<keyword evidence="4" id="KW-0408">Iron</keyword>
<keyword evidence="7" id="KW-1133">Transmembrane helix</keyword>